<evidence type="ECO:0000313" key="1">
    <source>
        <dbReference type="EMBL" id="TKR23408.1"/>
    </source>
</evidence>
<dbReference type="AlphaFoldDB" id="A0A7Z8K0C8"/>
<proteinExistence type="predicted"/>
<protein>
    <recommendedName>
        <fullName evidence="3">DUF3800 domain-containing protein</fullName>
    </recommendedName>
</protein>
<sequence length="176" mass="20159">MTVHAYVDESKARDYLLAVLEVEPRRTPGVRDVVRDLVPPRQRRLHMRDEPDRRRRQIVSALAAMDERVVIYRAAADGVAAQIERRRACLARLVPDLAGRCDLLVLESDESQDARDRRDLIELTRMAGCRDTSRYRHLRAAQEPVLAVPDVAAWCWARGGEWRRRAQGLVAEVVDV</sequence>
<organism evidence="1 2">
    <name type="scientific">Cellulomonas hominis</name>
    <dbReference type="NCBI Taxonomy" id="156981"/>
    <lineage>
        <taxon>Bacteria</taxon>
        <taxon>Bacillati</taxon>
        <taxon>Actinomycetota</taxon>
        <taxon>Actinomycetes</taxon>
        <taxon>Micrococcales</taxon>
        <taxon>Cellulomonadaceae</taxon>
        <taxon>Cellulomonas</taxon>
    </lineage>
</organism>
<gene>
    <name evidence="1" type="ORF">FA014_11410</name>
</gene>
<dbReference type="EMBL" id="SZYE01000085">
    <property type="protein sequence ID" value="TKR23408.1"/>
    <property type="molecule type" value="Genomic_DNA"/>
</dbReference>
<reference evidence="1 2" key="1">
    <citation type="submission" date="2019-05" db="EMBL/GenBank/DDBJ databases">
        <title>Genome sequence of Cellulomonas hominis strain CS1.</title>
        <authorList>
            <person name="Belmont J."/>
            <person name="Maclea K.S."/>
        </authorList>
    </citation>
    <scope>NUCLEOTIDE SEQUENCE [LARGE SCALE GENOMIC DNA]</scope>
    <source>
        <strain evidence="1 2">CS1</strain>
    </source>
</reference>
<name>A0A7Z8K0C8_9CELL</name>
<accession>A0A7Z8K0C8</accession>
<dbReference type="Proteomes" id="UP000308121">
    <property type="component" value="Unassembled WGS sequence"/>
</dbReference>
<evidence type="ECO:0008006" key="3">
    <source>
        <dbReference type="Google" id="ProtNLM"/>
    </source>
</evidence>
<comment type="caution">
    <text evidence="1">The sequence shown here is derived from an EMBL/GenBank/DDBJ whole genome shotgun (WGS) entry which is preliminary data.</text>
</comment>
<evidence type="ECO:0000313" key="2">
    <source>
        <dbReference type="Proteomes" id="UP000308121"/>
    </source>
</evidence>